<dbReference type="SUPFAM" id="SSF54695">
    <property type="entry name" value="POZ domain"/>
    <property type="match status" value="1"/>
</dbReference>
<dbReference type="AlphaFoldDB" id="A0A8J9ZS03"/>
<feature type="domain" description="BTB" evidence="3">
    <location>
        <begin position="32"/>
        <end position="99"/>
    </location>
</feature>
<dbReference type="Pfam" id="PF24681">
    <property type="entry name" value="Kelch_KLHDC2_KLHL20_DRC7"/>
    <property type="match status" value="1"/>
</dbReference>
<dbReference type="Proteomes" id="UP000838412">
    <property type="component" value="Chromosome 4"/>
</dbReference>
<keyword evidence="5" id="KW-1185">Reference proteome</keyword>
<dbReference type="SMART" id="SM00225">
    <property type="entry name" value="BTB"/>
    <property type="match status" value="1"/>
</dbReference>
<dbReference type="InterPro" id="IPR011333">
    <property type="entry name" value="SKP1/BTB/POZ_sf"/>
</dbReference>
<keyword evidence="1" id="KW-0880">Kelch repeat</keyword>
<dbReference type="FunFam" id="3.30.710.10:FF:000001">
    <property type="entry name" value="Kelch-like family member 20"/>
    <property type="match status" value="1"/>
</dbReference>
<dbReference type="FunFam" id="1.25.40.420:FF:000001">
    <property type="entry name" value="Kelch-like family member 12"/>
    <property type="match status" value="1"/>
</dbReference>
<dbReference type="PIRSF" id="PIRSF037037">
    <property type="entry name" value="Kelch-like_protein_gigaxonin"/>
    <property type="match status" value="1"/>
</dbReference>
<dbReference type="EMBL" id="OV696689">
    <property type="protein sequence ID" value="CAH1262476.1"/>
    <property type="molecule type" value="Genomic_DNA"/>
</dbReference>
<dbReference type="SUPFAM" id="SSF117281">
    <property type="entry name" value="Kelch motif"/>
    <property type="match status" value="1"/>
</dbReference>
<evidence type="ECO:0000313" key="4">
    <source>
        <dbReference type="EMBL" id="CAH1262476.1"/>
    </source>
</evidence>
<dbReference type="Gene3D" id="3.30.710.10">
    <property type="entry name" value="Potassium Channel Kv1.1, Chain A"/>
    <property type="match status" value="1"/>
</dbReference>
<dbReference type="Pfam" id="PF07707">
    <property type="entry name" value="BACK"/>
    <property type="match status" value="1"/>
</dbReference>
<dbReference type="Pfam" id="PF01344">
    <property type="entry name" value="Kelch_1"/>
    <property type="match status" value="2"/>
</dbReference>
<protein>
    <submittedName>
        <fullName evidence="4">KLHL28 protein</fullName>
    </submittedName>
</protein>
<dbReference type="CDD" id="cd18257">
    <property type="entry name" value="BTB_POZ_KLHL28_BTBD5"/>
    <property type="match status" value="1"/>
</dbReference>
<dbReference type="Gene3D" id="1.25.40.420">
    <property type="match status" value="1"/>
</dbReference>
<dbReference type="InterPro" id="IPR011705">
    <property type="entry name" value="BACK"/>
</dbReference>
<dbReference type="SMART" id="SM00612">
    <property type="entry name" value="Kelch"/>
    <property type="match status" value="6"/>
</dbReference>
<dbReference type="PRINTS" id="PR00501">
    <property type="entry name" value="KELCHREPEAT"/>
</dbReference>
<dbReference type="PANTHER" id="PTHR24412">
    <property type="entry name" value="KELCH PROTEIN"/>
    <property type="match status" value="1"/>
</dbReference>
<dbReference type="Pfam" id="PF00651">
    <property type="entry name" value="BTB"/>
    <property type="match status" value="1"/>
</dbReference>
<dbReference type="InterPro" id="IPR006652">
    <property type="entry name" value="Kelch_1"/>
</dbReference>
<reference evidence="4" key="1">
    <citation type="submission" date="2022-01" db="EMBL/GenBank/DDBJ databases">
        <authorList>
            <person name="Braso-Vives M."/>
        </authorList>
    </citation>
    <scope>NUCLEOTIDE SEQUENCE</scope>
</reference>
<dbReference type="InterPro" id="IPR011043">
    <property type="entry name" value="Gal_Oxase/kelch_b-propeller"/>
</dbReference>
<dbReference type="InterPro" id="IPR000210">
    <property type="entry name" value="BTB/POZ_dom"/>
</dbReference>
<accession>A0A8J9ZS03</accession>
<dbReference type="OrthoDB" id="45365at2759"/>
<dbReference type="Gene3D" id="2.120.10.80">
    <property type="entry name" value="Kelch-type beta propeller"/>
    <property type="match status" value="2"/>
</dbReference>
<evidence type="ECO:0000313" key="5">
    <source>
        <dbReference type="Proteomes" id="UP000838412"/>
    </source>
</evidence>
<proteinExistence type="predicted"/>
<organism evidence="4 5">
    <name type="scientific">Branchiostoma lanceolatum</name>
    <name type="common">Common lancelet</name>
    <name type="synonym">Amphioxus lanceolatum</name>
    <dbReference type="NCBI Taxonomy" id="7740"/>
    <lineage>
        <taxon>Eukaryota</taxon>
        <taxon>Metazoa</taxon>
        <taxon>Chordata</taxon>
        <taxon>Cephalochordata</taxon>
        <taxon>Leptocardii</taxon>
        <taxon>Amphioxiformes</taxon>
        <taxon>Branchiostomatidae</taxon>
        <taxon>Branchiostoma</taxon>
    </lineage>
</organism>
<evidence type="ECO:0000256" key="2">
    <source>
        <dbReference type="ARBA" id="ARBA00022737"/>
    </source>
</evidence>
<evidence type="ECO:0000256" key="1">
    <source>
        <dbReference type="ARBA" id="ARBA00022441"/>
    </source>
</evidence>
<dbReference type="InterPro" id="IPR017096">
    <property type="entry name" value="BTB-kelch_protein"/>
</dbReference>
<sequence length="574" mass="64288">MDNMSGGTVGTSAYSEQLLHGLNELRQRQELCDVVLRVGERKFHVHRVVLASCSPYFKAMFTGNLCERDQDEVEFHCIDETAMMLLIDFAYTGTVAVTDANVQMLLPAASLFQIEQVIRQCCDFLQSALHPHNCIGVARFAQLHACYKLYTQAYNYICRHFEDVSKSEEFFLLTASEILDLLSNDNLNVVSEESVFEAVERWIYFDYANRRCYLSKLLRCIRLPLLPVKFLTRCYEANPLVREDPTAQHLLNDALKYHLVPELRLRSLDDDDTEQQTTARPRCPPKVLCAVGGKNGLFATLNSVEVYFPESNTWTEVSPLNHQRYNCATAVADNRLFVVGGITCVPRNGETHHIHSNSVSCWDPTTNSWTSIAPMNHCRSSLTVTVHGGYIYALGGYNGERYLSTVERYSPRTNSWEEMSHMLKPRSCFAAAAANGAIYAIGGYGPTHLDSVERYNPTEDSWEFVAPMADKRINFGVGVTHGYLFVVGGHNGMQHLNTIERYDPYSDQWASCTPMETPSTGLGVAVLNGHLYVAGGHSGSAYLQQVLQYDPVEDSWAPGPSMNVARCNFGLAAL</sequence>
<dbReference type="SMART" id="SM00875">
    <property type="entry name" value="BACK"/>
    <property type="match status" value="1"/>
</dbReference>
<dbReference type="SUPFAM" id="SSF50965">
    <property type="entry name" value="Galactose oxidase, central domain"/>
    <property type="match status" value="1"/>
</dbReference>
<dbReference type="PANTHER" id="PTHR24412:SF441">
    <property type="entry name" value="KELCH-LIKE PROTEIN 28"/>
    <property type="match status" value="1"/>
</dbReference>
<gene>
    <name evidence="4" type="primary">KLHL28</name>
    <name evidence="4" type="ORF">BLAG_LOCUS17517</name>
</gene>
<name>A0A8J9ZS03_BRALA</name>
<evidence type="ECO:0000259" key="3">
    <source>
        <dbReference type="PROSITE" id="PS50097"/>
    </source>
</evidence>
<keyword evidence="2" id="KW-0677">Repeat</keyword>
<dbReference type="PROSITE" id="PS50097">
    <property type="entry name" value="BTB"/>
    <property type="match status" value="1"/>
</dbReference>
<dbReference type="InterPro" id="IPR015915">
    <property type="entry name" value="Kelch-typ_b-propeller"/>
</dbReference>